<sequence length="1233" mass="133261">MTEFAIPPHFEDLLEADKGYYVVGPSSGLHRSSAEVVHEAVEGILLQLESDPWALASPELFDTLFHLVYRFSVLDDTVKAAVVDLLVGTVQKFVVAWQSGAKMPEPPANIFTVSSRSVLKQYVFLLHMLIMVVEKDGSGMSLAAAGGKKKKKSKAKSYSWSGKVPFVVAAFSAVLVDVSPALYTRLWNMPLPEEEFITAISRSLFLLFESHTTFKALPSTCVDTIHAIFKVLIVSYRRGMAASTSIMHLLHNHEHLPGPLAQLLGAIAAPEPSAASADAGDDDDEAHKPAGEDESAAADDSGAASNEVRALVEDILRDIGKTSPQQLAVDSAGTKNLAAFLVALAETVPRLALSSVAVLIHHLEGEAYIMRNAIISMMGHCTWSIIVEARALPLARLHALSKAAVGRLADKASIVRRSAIGLLKELLLNNPFAGQLRLDVFEAKRASLESRHAELVALVRPPAPKAPAASADTGEAGSQAGSEAESDDESEAAVAAAVAAAVDAAEAAAKAQAARDEDSSLQGARDELEQVEAELVFVRAGASFIKVISRAVPVVTQLLSSKTTMDVLQAIDFLTVVSSFGLEAVADGVARVLTLIWSKEESIRNAVLDAYRTLYFAPGDKSFGASATVARNLMELTRDASVAQLTSLEEMVRYMRHDGSLPPQVDNVLWELFSGHVEGVGPEQSLAALQILCMVGKADPVAIACKLDLLVKHGLGEQARATPILARWTCEALQALAAVDSTAKVPSGHPLLKQLERLVVATPDFDETVNGQWYPAAEQAIGALFALAAAPEIEVELLIRVLAHAVFSTEGREVSSEKLARLFFVVGHVALKMLVYMEEEHRTYAKAAAAATLGMAASPATQEAHAEYLAKLAESALVNNNLLGSFGPLLVHVALHRSQYDNVTLQSHALLALTKFMCVSRTFCEANLRLLFSILNATEGVAPVVRANLVVAVGDLAFRFPNEVEPWTEHIYARLRDDDIVVRQNTLMVLTHLILNDMVKVKGQIAEIALCLLDEVKTISDLAHTFFFELGRKANTIYNILPDTISQLSTAAMAARMGETGFKTIMSYLFSFVAKDKHQESLVVKLCQRLQGCDALNARNFAFCLSLLSYSGRSLGKLMEHHKAYHDKLFDPQVEASFRSISSRTKRTAKDMVVRFDALVDKLLAGETDVESLVTGLTPADVIARDQENAAKASKKAARAKARKVAAKKERARRSRRAMTDDDDYTPLAECQV</sequence>
<dbReference type="InterPro" id="IPR032682">
    <property type="entry name" value="Cnd1_C"/>
</dbReference>
<evidence type="ECO:0000256" key="2">
    <source>
        <dbReference type="ARBA" id="ARBA00004286"/>
    </source>
</evidence>
<comment type="function">
    <text evidence="10">Regulatory subunit of the condensin complex, a complex required for conversion of interphase chromatin into mitotic-like condense chromosomes. The condensin complex probably introduces positive supercoils into relaxed DNA in the presence of type I topoisomerases and converts nicked DNA into positive knotted forms in the presence of type II topoisomerases.</text>
</comment>
<keyword evidence="16" id="KW-1185">Reference proteome</keyword>
<dbReference type="Proteomes" id="UP000054408">
    <property type="component" value="Unassembled WGS sequence"/>
</dbReference>
<evidence type="ECO:0000256" key="1">
    <source>
        <dbReference type="ARBA" id="ARBA00004123"/>
    </source>
</evidence>
<keyword evidence="4" id="KW-0158">Chromosome</keyword>
<dbReference type="InterPro" id="IPR026971">
    <property type="entry name" value="CND1/NCAPD3"/>
</dbReference>
<dbReference type="OrthoDB" id="436262at2759"/>
<proteinExistence type="inferred from homology"/>
<keyword evidence="5 10" id="KW-0132">Cell division</keyword>
<name>A0A0L0DJI7_THETB</name>
<comment type="similarity">
    <text evidence="3 10">Belongs to the CND1 (condensin subunit 1) family.</text>
</comment>
<feature type="domain" description="Condensin complex subunit 1 N-terminal" evidence="14">
    <location>
        <begin position="79"/>
        <end position="234"/>
    </location>
</feature>
<evidence type="ECO:0000256" key="6">
    <source>
        <dbReference type="ARBA" id="ARBA00022776"/>
    </source>
</evidence>
<evidence type="ECO:0000256" key="3">
    <source>
        <dbReference type="ARBA" id="ARBA00009606"/>
    </source>
</evidence>
<dbReference type="GO" id="GO:0000779">
    <property type="term" value="C:condensed chromosome, centromeric region"/>
    <property type="evidence" value="ECO:0007669"/>
    <property type="project" value="TreeGrafter"/>
</dbReference>
<evidence type="ECO:0000256" key="4">
    <source>
        <dbReference type="ARBA" id="ARBA00022454"/>
    </source>
</evidence>
<organism evidence="15 16">
    <name type="scientific">Thecamonas trahens ATCC 50062</name>
    <dbReference type="NCBI Taxonomy" id="461836"/>
    <lineage>
        <taxon>Eukaryota</taxon>
        <taxon>Apusozoa</taxon>
        <taxon>Apusomonadida</taxon>
        <taxon>Apusomonadidae</taxon>
        <taxon>Thecamonas</taxon>
    </lineage>
</organism>
<evidence type="ECO:0000256" key="9">
    <source>
        <dbReference type="ARBA" id="ARBA00023306"/>
    </source>
</evidence>
<dbReference type="InterPro" id="IPR016024">
    <property type="entry name" value="ARM-type_fold"/>
</dbReference>
<feature type="domain" description="Condensin complex subunit 1 C-terminal" evidence="13">
    <location>
        <begin position="944"/>
        <end position="1104"/>
    </location>
</feature>
<evidence type="ECO:0000256" key="11">
    <source>
        <dbReference type="SAM" id="Coils"/>
    </source>
</evidence>
<evidence type="ECO:0000256" key="12">
    <source>
        <dbReference type="SAM" id="MobiDB-lite"/>
    </source>
</evidence>
<keyword evidence="9 10" id="KW-0131">Cell cycle</keyword>
<dbReference type="PANTHER" id="PTHR14222:SF2">
    <property type="entry name" value="CONDENSIN COMPLEX SUBUNIT 1"/>
    <property type="match status" value="1"/>
</dbReference>
<evidence type="ECO:0000313" key="16">
    <source>
        <dbReference type="Proteomes" id="UP000054408"/>
    </source>
</evidence>
<keyword evidence="8" id="KW-0539">Nucleus</keyword>
<gene>
    <name evidence="15" type="ORF">AMSG_01090</name>
</gene>
<dbReference type="InterPro" id="IPR011989">
    <property type="entry name" value="ARM-like"/>
</dbReference>
<feature type="region of interest" description="Disordered" evidence="12">
    <location>
        <begin position="273"/>
        <end position="305"/>
    </location>
</feature>
<evidence type="ECO:0000256" key="5">
    <source>
        <dbReference type="ARBA" id="ARBA00022618"/>
    </source>
</evidence>
<feature type="coiled-coil region" evidence="11">
    <location>
        <begin position="514"/>
        <end position="541"/>
    </location>
</feature>
<dbReference type="eggNOG" id="KOG0414">
    <property type="taxonomic scope" value="Eukaryota"/>
</dbReference>
<dbReference type="GeneID" id="25560860"/>
<dbReference type="GO" id="GO:0010032">
    <property type="term" value="P:meiotic chromosome condensation"/>
    <property type="evidence" value="ECO:0007669"/>
    <property type="project" value="TreeGrafter"/>
</dbReference>
<evidence type="ECO:0000256" key="8">
    <source>
        <dbReference type="ARBA" id="ARBA00023242"/>
    </source>
</evidence>
<dbReference type="Pfam" id="PF12717">
    <property type="entry name" value="Cnd1"/>
    <property type="match status" value="1"/>
</dbReference>
<keyword evidence="11" id="KW-0175">Coiled coil</keyword>
<keyword evidence="7 10" id="KW-0226">DNA condensation</keyword>
<dbReference type="GO" id="GO:0042393">
    <property type="term" value="F:histone binding"/>
    <property type="evidence" value="ECO:0007669"/>
    <property type="project" value="TreeGrafter"/>
</dbReference>
<reference evidence="15 16" key="1">
    <citation type="submission" date="2010-05" db="EMBL/GenBank/DDBJ databases">
        <title>The Genome Sequence of Thecamonas trahens ATCC 50062.</title>
        <authorList>
            <consortium name="The Broad Institute Genome Sequencing Platform"/>
            <person name="Russ C."/>
            <person name="Cuomo C."/>
            <person name="Shea T."/>
            <person name="Young S.K."/>
            <person name="Zeng Q."/>
            <person name="Koehrsen M."/>
            <person name="Haas B."/>
            <person name="Borodovsky M."/>
            <person name="Guigo R."/>
            <person name="Alvarado L."/>
            <person name="Berlin A."/>
            <person name="Bochicchio J."/>
            <person name="Borenstein D."/>
            <person name="Chapman S."/>
            <person name="Chen Z."/>
            <person name="Freedman E."/>
            <person name="Gellesch M."/>
            <person name="Goldberg J."/>
            <person name="Griggs A."/>
            <person name="Gujja S."/>
            <person name="Heilman E."/>
            <person name="Heiman D."/>
            <person name="Hepburn T."/>
            <person name="Howarth C."/>
            <person name="Jen D."/>
            <person name="Larson L."/>
            <person name="Mehta T."/>
            <person name="Park D."/>
            <person name="Pearson M."/>
            <person name="Roberts A."/>
            <person name="Saif S."/>
            <person name="Shenoy N."/>
            <person name="Sisk P."/>
            <person name="Stolte C."/>
            <person name="Sykes S."/>
            <person name="Thomson T."/>
            <person name="Walk T."/>
            <person name="White J."/>
            <person name="Yandava C."/>
            <person name="Burger G."/>
            <person name="Gray M.W."/>
            <person name="Holland P.W.H."/>
            <person name="King N."/>
            <person name="Lang F.B.F."/>
            <person name="Roger A.J."/>
            <person name="Ruiz-Trillo I."/>
            <person name="Lander E."/>
            <person name="Nusbaum C."/>
        </authorList>
    </citation>
    <scope>NUCLEOTIDE SEQUENCE [LARGE SCALE GENOMIC DNA]</scope>
    <source>
        <strain evidence="15 16">ATCC 50062</strain>
    </source>
</reference>
<dbReference type="InterPro" id="IPR007673">
    <property type="entry name" value="Condensin_cplx_su1"/>
</dbReference>
<comment type="subcellular location">
    <subcellularLocation>
        <location evidence="2">Chromosome</location>
    </subcellularLocation>
    <subcellularLocation>
        <location evidence="1">Nucleus</location>
    </subcellularLocation>
</comment>
<dbReference type="Pfam" id="PF12922">
    <property type="entry name" value="Cnd1_N"/>
    <property type="match status" value="1"/>
</dbReference>
<dbReference type="RefSeq" id="XP_013762263.1">
    <property type="nucleotide sequence ID" value="XM_013906809.1"/>
</dbReference>
<accession>A0A0L0DJI7</accession>
<keyword evidence="6 10" id="KW-0498">Mitosis</keyword>
<dbReference type="PIRSF" id="PIRSF017127">
    <property type="entry name" value="Condensin_D2"/>
    <property type="match status" value="1"/>
</dbReference>
<dbReference type="EMBL" id="GL349436">
    <property type="protein sequence ID" value="KNC52261.1"/>
    <property type="molecule type" value="Genomic_DNA"/>
</dbReference>
<dbReference type="InterPro" id="IPR024324">
    <property type="entry name" value="Condensin_cplx_su1_N"/>
</dbReference>
<dbReference type="GO" id="GO:0005634">
    <property type="term" value="C:nucleus"/>
    <property type="evidence" value="ECO:0007669"/>
    <property type="project" value="UniProtKB-SubCell"/>
</dbReference>
<dbReference type="GO" id="GO:0007076">
    <property type="term" value="P:mitotic chromosome condensation"/>
    <property type="evidence" value="ECO:0007669"/>
    <property type="project" value="InterPro"/>
</dbReference>
<protein>
    <submittedName>
        <fullName evidence="15">Condensin complex subunit 1</fullName>
    </submittedName>
</protein>
<evidence type="ECO:0000259" key="14">
    <source>
        <dbReference type="Pfam" id="PF12922"/>
    </source>
</evidence>
<feature type="region of interest" description="Disordered" evidence="12">
    <location>
        <begin position="464"/>
        <end position="488"/>
    </location>
</feature>
<evidence type="ECO:0000256" key="7">
    <source>
        <dbReference type="ARBA" id="ARBA00023067"/>
    </source>
</evidence>
<feature type="region of interest" description="Disordered" evidence="12">
    <location>
        <begin position="1193"/>
        <end position="1233"/>
    </location>
</feature>
<feature type="compositionally biased region" description="Basic residues" evidence="12">
    <location>
        <begin position="1193"/>
        <end position="1217"/>
    </location>
</feature>
<dbReference type="AlphaFoldDB" id="A0A0L0DJI7"/>
<evidence type="ECO:0000256" key="10">
    <source>
        <dbReference type="PIRNR" id="PIRNR017127"/>
    </source>
</evidence>
<evidence type="ECO:0000313" key="15">
    <source>
        <dbReference type="EMBL" id="KNC52261.1"/>
    </source>
</evidence>
<dbReference type="OMA" id="CPLEKLW"/>
<dbReference type="GO" id="GO:0000796">
    <property type="term" value="C:condensin complex"/>
    <property type="evidence" value="ECO:0007669"/>
    <property type="project" value="TreeGrafter"/>
</dbReference>
<dbReference type="Gene3D" id="1.25.10.10">
    <property type="entry name" value="Leucine-rich Repeat Variant"/>
    <property type="match status" value="1"/>
</dbReference>
<dbReference type="PANTHER" id="PTHR14222">
    <property type="entry name" value="CONDENSIN"/>
    <property type="match status" value="1"/>
</dbReference>
<evidence type="ECO:0000259" key="13">
    <source>
        <dbReference type="Pfam" id="PF12717"/>
    </source>
</evidence>
<dbReference type="SUPFAM" id="SSF48371">
    <property type="entry name" value="ARM repeat"/>
    <property type="match status" value="1"/>
</dbReference>
<dbReference type="STRING" id="461836.A0A0L0DJI7"/>
<dbReference type="GO" id="GO:0051301">
    <property type="term" value="P:cell division"/>
    <property type="evidence" value="ECO:0007669"/>
    <property type="project" value="UniProtKB-KW"/>
</dbReference>